<keyword evidence="1" id="KW-0472">Membrane</keyword>
<gene>
    <name evidence="4" type="ORF">AC477_01340</name>
</gene>
<feature type="domain" description="DUF1648" evidence="2">
    <location>
        <begin position="103"/>
        <end position="146"/>
    </location>
</feature>
<protein>
    <recommendedName>
        <fullName evidence="6">DUF1648 domain-containing protein</fullName>
    </recommendedName>
</protein>
<comment type="caution">
    <text evidence="4">The sequence shown here is derived from an EMBL/GenBank/DDBJ whole genome shotgun (WGS) entry which is preliminary data.</text>
</comment>
<dbReference type="InterPro" id="IPR027783">
    <property type="entry name" value="Bacterial_PH-related"/>
</dbReference>
<dbReference type="EMBL" id="LFWU01000025">
    <property type="protein sequence ID" value="KON33637.1"/>
    <property type="molecule type" value="Genomic_DNA"/>
</dbReference>
<reference evidence="4 5" key="1">
    <citation type="submission" date="2015-06" db="EMBL/GenBank/DDBJ databases">
        <title>New insights into the roles of widespread benthic archaea in carbon and nitrogen cycling.</title>
        <authorList>
            <person name="Lazar C.S."/>
            <person name="Baker B.J."/>
            <person name="Seitz K.W."/>
            <person name="Hyde A.S."/>
            <person name="Dick G.J."/>
            <person name="Hinrichs K.-U."/>
            <person name="Teske A.P."/>
        </authorList>
    </citation>
    <scope>NUCLEOTIDE SEQUENCE [LARGE SCALE GENOMIC DNA]</scope>
    <source>
        <strain evidence="4">SG8-32-1</strain>
    </source>
</reference>
<evidence type="ECO:0008006" key="6">
    <source>
        <dbReference type="Google" id="ProtNLM"/>
    </source>
</evidence>
<organism evidence="4 5">
    <name type="scientific">miscellaneous Crenarchaeota group-1 archaeon SG8-32-1</name>
    <dbReference type="NCBI Taxonomy" id="1685124"/>
    <lineage>
        <taxon>Archaea</taxon>
        <taxon>Candidatus Bathyarchaeota</taxon>
        <taxon>MCG-1</taxon>
    </lineage>
</organism>
<feature type="transmembrane region" description="Helical" evidence="1">
    <location>
        <begin position="91"/>
        <end position="114"/>
    </location>
</feature>
<feature type="transmembrane region" description="Helical" evidence="1">
    <location>
        <begin position="171"/>
        <end position="190"/>
    </location>
</feature>
<sequence length="193" mass="21853">MLISETSLLVRLFGASWPGLHWGLFNAKDVGKIWVYSTKITGEFVVIELIDGNKIAFSPENTKKLYGALNNQRKKFGTSKMANSIYQSKRLVYLQVVSVVTAFLLCLGYLFWIYPTLPEIIPVHFDINMIPNRWGHKSELFLIAGIAAIFSIINSILVLKFGKYAKILTTFLGIIFISLMVLFFGIIYFTQGI</sequence>
<dbReference type="InterPro" id="IPR012867">
    <property type="entry name" value="DUF1648"/>
</dbReference>
<feature type="transmembrane region" description="Helical" evidence="1">
    <location>
        <begin position="140"/>
        <end position="159"/>
    </location>
</feature>
<dbReference type="AlphaFoldDB" id="A0A0M0BYF9"/>
<dbReference type="Pfam" id="PF10882">
    <property type="entry name" value="bPH_5"/>
    <property type="match status" value="1"/>
</dbReference>
<evidence type="ECO:0000259" key="3">
    <source>
        <dbReference type="Pfam" id="PF10882"/>
    </source>
</evidence>
<evidence type="ECO:0000313" key="5">
    <source>
        <dbReference type="Proteomes" id="UP000037237"/>
    </source>
</evidence>
<dbReference type="Pfam" id="PF07853">
    <property type="entry name" value="DUF1648"/>
    <property type="match status" value="1"/>
</dbReference>
<accession>A0A0M0BYF9</accession>
<evidence type="ECO:0000256" key="1">
    <source>
        <dbReference type="SAM" id="Phobius"/>
    </source>
</evidence>
<keyword evidence="1" id="KW-0812">Transmembrane</keyword>
<name>A0A0M0BYF9_9ARCH</name>
<evidence type="ECO:0000259" key="2">
    <source>
        <dbReference type="Pfam" id="PF07853"/>
    </source>
</evidence>
<dbReference type="Proteomes" id="UP000037237">
    <property type="component" value="Unassembled WGS sequence"/>
</dbReference>
<proteinExistence type="predicted"/>
<feature type="domain" description="Bacterial Pleckstrin homology" evidence="3">
    <location>
        <begin position="9"/>
        <end position="71"/>
    </location>
</feature>
<evidence type="ECO:0000313" key="4">
    <source>
        <dbReference type="EMBL" id="KON33637.1"/>
    </source>
</evidence>
<keyword evidence="1" id="KW-1133">Transmembrane helix</keyword>